<dbReference type="Gene3D" id="1.20.58.1610">
    <property type="entry name" value="NADH:ubiquinone/plastoquinone oxidoreductase, chain 3"/>
    <property type="match status" value="1"/>
</dbReference>
<dbReference type="InterPro" id="IPR000440">
    <property type="entry name" value="NADH_UbQ/plastoQ_OxRdtase_su3"/>
</dbReference>
<comment type="subcellular location">
    <subcellularLocation>
        <location evidence="1">Membrane</location>
    </subcellularLocation>
</comment>
<keyword evidence="6 7" id="KW-0472">Membrane</keyword>
<evidence type="ECO:0000256" key="7">
    <source>
        <dbReference type="SAM" id="Phobius"/>
    </source>
</evidence>
<comment type="similarity">
    <text evidence="2">Belongs to the complex I subunit 3 family.</text>
</comment>
<dbReference type="PANTHER" id="PTHR11058">
    <property type="entry name" value="NADH-UBIQUINONE OXIDOREDUCTASE CHAIN 3"/>
    <property type="match status" value="1"/>
</dbReference>
<dbReference type="GO" id="GO:0008137">
    <property type="term" value="F:NADH dehydrogenase (ubiquinone) activity"/>
    <property type="evidence" value="ECO:0007669"/>
    <property type="project" value="InterPro"/>
</dbReference>
<evidence type="ECO:0000256" key="5">
    <source>
        <dbReference type="ARBA" id="ARBA00022989"/>
    </source>
</evidence>
<reference evidence="8" key="1">
    <citation type="submission" date="2018-05" db="EMBL/GenBank/DDBJ databases">
        <authorList>
            <person name="Lanie J.A."/>
            <person name="Ng W.-L."/>
            <person name="Kazmierczak K.M."/>
            <person name="Andrzejewski T.M."/>
            <person name="Davidsen T.M."/>
            <person name="Wayne K.J."/>
            <person name="Tettelin H."/>
            <person name="Glass J.I."/>
            <person name="Rusch D."/>
            <person name="Podicherti R."/>
            <person name="Tsui H.-C.T."/>
            <person name="Winkler M.E."/>
        </authorList>
    </citation>
    <scope>NUCLEOTIDE SEQUENCE</scope>
</reference>
<dbReference type="EMBL" id="UINC01118012">
    <property type="protein sequence ID" value="SVC90847.1"/>
    <property type="molecule type" value="Genomic_DNA"/>
</dbReference>
<sequence length="135" mass="15580">MAIARTLLIGLDKRGSVLGHEYIPIGIFALIALSFPILTFFAGRFFRPNNENSLKNSTYECGEIPIGEAHIQFHFQYYMFAILFVVFDLVVVFLILWVQVYLALQVSAKVIMLLFLLITLLGLWYAFRKEDVIWI</sequence>
<feature type="transmembrane region" description="Helical" evidence="7">
    <location>
        <begin position="106"/>
        <end position="127"/>
    </location>
</feature>
<accession>A0A382R0T7</accession>
<dbReference type="AlphaFoldDB" id="A0A382R0T7"/>
<gene>
    <name evidence="8" type="ORF">METZ01_LOCUS343701</name>
</gene>
<evidence type="ECO:0000256" key="1">
    <source>
        <dbReference type="ARBA" id="ARBA00004370"/>
    </source>
</evidence>
<evidence type="ECO:0000313" key="8">
    <source>
        <dbReference type="EMBL" id="SVC90847.1"/>
    </source>
</evidence>
<evidence type="ECO:0000256" key="2">
    <source>
        <dbReference type="ARBA" id="ARBA00008472"/>
    </source>
</evidence>
<dbReference type="GO" id="GO:0030964">
    <property type="term" value="C:NADH dehydrogenase complex"/>
    <property type="evidence" value="ECO:0007669"/>
    <property type="project" value="TreeGrafter"/>
</dbReference>
<dbReference type="PANTHER" id="PTHR11058:SF9">
    <property type="entry name" value="NADH-UBIQUINONE OXIDOREDUCTASE CHAIN 3"/>
    <property type="match status" value="1"/>
</dbReference>
<keyword evidence="3" id="KW-0813">Transport</keyword>
<evidence type="ECO:0000256" key="3">
    <source>
        <dbReference type="ARBA" id="ARBA00022448"/>
    </source>
</evidence>
<evidence type="ECO:0000256" key="6">
    <source>
        <dbReference type="ARBA" id="ARBA00023136"/>
    </source>
</evidence>
<dbReference type="Pfam" id="PF00507">
    <property type="entry name" value="Oxidored_q4"/>
    <property type="match status" value="1"/>
</dbReference>
<organism evidence="8">
    <name type="scientific">marine metagenome</name>
    <dbReference type="NCBI Taxonomy" id="408172"/>
    <lineage>
        <taxon>unclassified sequences</taxon>
        <taxon>metagenomes</taxon>
        <taxon>ecological metagenomes</taxon>
    </lineage>
</organism>
<keyword evidence="5 7" id="KW-1133">Transmembrane helix</keyword>
<dbReference type="InterPro" id="IPR038430">
    <property type="entry name" value="NDAH_ubi_oxred_su3_sf"/>
</dbReference>
<proteinExistence type="inferred from homology"/>
<evidence type="ECO:0008006" key="9">
    <source>
        <dbReference type="Google" id="ProtNLM"/>
    </source>
</evidence>
<protein>
    <recommendedName>
        <fullName evidence="9">NADH:ubiquinone oxidoreductase subunit 3 (Chain A)</fullName>
    </recommendedName>
</protein>
<name>A0A382R0T7_9ZZZZ</name>
<feature type="transmembrane region" description="Helical" evidence="7">
    <location>
        <begin position="77"/>
        <end position="100"/>
    </location>
</feature>
<feature type="transmembrane region" description="Helical" evidence="7">
    <location>
        <begin position="22"/>
        <end position="46"/>
    </location>
</feature>
<evidence type="ECO:0000256" key="4">
    <source>
        <dbReference type="ARBA" id="ARBA00022692"/>
    </source>
</evidence>
<keyword evidence="4 7" id="KW-0812">Transmembrane</keyword>